<accession>A0A7T4UQ69</accession>
<proteinExistence type="predicted"/>
<dbReference type="InterPro" id="IPR008565">
    <property type="entry name" value="TtsA-like_GH18_dom"/>
</dbReference>
<evidence type="ECO:0008006" key="5">
    <source>
        <dbReference type="Google" id="ProtNLM"/>
    </source>
</evidence>
<dbReference type="InterPro" id="IPR023346">
    <property type="entry name" value="Lysozyme-like_dom_sf"/>
</dbReference>
<feature type="domain" description="TtsA-like Glycoside hydrolase family 108" evidence="1">
    <location>
        <begin position="9"/>
        <end position="92"/>
    </location>
</feature>
<dbReference type="AlphaFoldDB" id="A0A7T4UQ69"/>
<organism evidence="3 4">
    <name type="scientific">Spongiibacter nanhainus</name>
    <dbReference type="NCBI Taxonomy" id="2794344"/>
    <lineage>
        <taxon>Bacteria</taxon>
        <taxon>Pseudomonadati</taxon>
        <taxon>Pseudomonadota</taxon>
        <taxon>Gammaproteobacteria</taxon>
        <taxon>Cellvibrionales</taxon>
        <taxon>Spongiibacteraceae</taxon>
        <taxon>Spongiibacter</taxon>
    </lineage>
</organism>
<dbReference type="Proteomes" id="UP000596063">
    <property type="component" value="Chromosome"/>
</dbReference>
<dbReference type="Gene3D" id="1.20.141.10">
    <property type="entry name" value="Chitosanase, subunit A, domain 1"/>
    <property type="match status" value="1"/>
</dbReference>
<gene>
    <name evidence="3" type="ORF">I6N98_17825</name>
</gene>
<feature type="domain" description="Peptidoglycan binding" evidence="2">
    <location>
        <begin position="96"/>
        <end position="170"/>
    </location>
</feature>
<name>A0A7T4UQ69_9GAMM</name>
<dbReference type="InterPro" id="IPR018537">
    <property type="entry name" value="Peptidoglycan-bd_3"/>
</dbReference>
<dbReference type="Pfam" id="PF05838">
    <property type="entry name" value="Glyco_hydro_108"/>
    <property type="match status" value="1"/>
</dbReference>
<dbReference type="KEGG" id="snan:I6N98_17825"/>
<keyword evidence="4" id="KW-1185">Reference proteome</keyword>
<evidence type="ECO:0000313" key="3">
    <source>
        <dbReference type="EMBL" id="QQD18172.1"/>
    </source>
</evidence>
<protein>
    <recommendedName>
        <fullName evidence="5">Peptidoglycan binding protein</fullName>
    </recommendedName>
</protein>
<evidence type="ECO:0000259" key="1">
    <source>
        <dbReference type="Pfam" id="PF05838"/>
    </source>
</evidence>
<dbReference type="SUPFAM" id="SSF53955">
    <property type="entry name" value="Lysozyme-like"/>
    <property type="match status" value="1"/>
</dbReference>
<sequence>MLDIDAMIDDILRREGGFVDHPADRGGPTKFGITQQTLSRYIGRAALRSEVEQLSEDVARDIYERDYLYAPRIDRLPSEIQPFVFDSAVNHGPRRAVKFVQSVCNQAGRQPALIEDGAMGPNTRRAAEWAQSVMGPVFLQALVEERRNFYYLIVEARPSQEVFLNGWLNRIAEFERDDLNRGVA</sequence>
<evidence type="ECO:0000313" key="4">
    <source>
        <dbReference type="Proteomes" id="UP000596063"/>
    </source>
</evidence>
<dbReference type="RefSeq" id="WP_198569670.1">
    <property type="nucleotide sequence ID" value="NZ_CP066167.1"/>
</dbReference>
<evidence type="ECO:0000259" key="2">
    <source>
        <dbReference type="Pfam" id="PF09374"/>
    </source>
</evidence>
<dbReference type="EMBL" id="CP066167">
    <property type="protein sequence ID" value="QQD18172.1"/>
    <property type="molecule type" value="Genomic_DNA"/>
</dbReference>
<dbReference type="CDD" id="cd13926">
    <property type="entry name" value="N-acetylmuramidase_GH108"/>
    <property type="match status" value="1"/>
</dbReference>
<reference evidence="3 4" key="1">
    <citation type="submission" date="2020-12" db="EMBL/GenBank/DDBJ databases">
        <authorList>
            <person name="Shan Y."/>
        </authorList>
    </citation>
    <scope>NUCLEOTIDE SEQUENCE [LARGE SCALE GENOMIC DNA]</scope>
    <source>
        <strain evidence="4">csc3.9</strain>
    </source>
</reference>
<dbReference type="Pfam" id="PF09374">
    <property type="entry name" value="PG_binding_3"/>
    <property type="match status" value="1"/>
</dbReference>